<name>A0A8J5MAN6_ZINOF</name>
<dbReference type="Pfam" id="PF23176">
    <property type="entry name" value="bHLH_LHW"/>
    <property type="match status" value="1"/>
</dbReference>
<reference evidence="5 6" key="1">
    <citation type="submission" date="2020-08" db="EMBL/GenBank/DDBJ databases">
        <title>Plant Genome Project.</title>
        <authorList>
            <person name="Zhang R.-G."/>
        </authorList>
    </citation>
    <scope>NUCLEOTIDE SEQUENCE [LARGE SCALE GENOMIC DNA]</scope>
    <source>
        <tissue evidence="5">Rhizome</tissue>
    </source>
</reference>
<dbReference type="InterPro" id="IPR011598">
    <property type="entry name" value="bHLH_dom"/>
</dbReference>
<feature type="region of interest" description="Disordered" evidence="3">
    <location>
        <begin position="714"/>
        <end position="743"/>
    </location>
</feature>
<dbReference type="Proteomes" id="UP000734854">
    <property type="component" value="Unassembled WGS sequence"/>
</dbReference>
<keyword evidence="1" id="KW-0805">Transcription regulation</keyword>
<keyword evidence="2" id="KW-0804">Transcription</keyword>
<sequence length="838" mass="95043">MRRFLAPSLSDPPLLPALQSQKNSRATSLITLAVAQDDQEQELRSLASISFSFASCCFLRLKRWCRMKDDRISNQRAVVGGDKQCAYCFCVLLSHRSNELVCVGSKQDETHIEGVDQECIVLNNFTVSEIHCNFPMRNSSELRQLLRRLCQNTQWDYAGFWKLEQDKMIGLLGWINKRERETEGRILTWEDDYFNEEKEKYRLEETHSCESSYINRRVISFANSMNAEDQRFASDPVKLALADMKRHKYSLGQGFVGEAARSQQHCWLFFSASKSKIQPDIFKDWQLQLAAKIKTVLLVPVDHYGVVQLGSLETVVEDSEFVLHIRNSFYTFYHGLGPHEFIDSGINCSPLWSPAIVPLLGNGSTSNFGSFNTDQSQQLLTMDQNMLSIFLVDHDSSQKLMDHMLGTDAILDTDEYSVKERCNSVWSGSIEGAQFGNHPNTITEGEMSEFTITQNEQKIDISYKETEKNYANKISSLTESIFQGSRNEPELHKALGMTYVEDYNNCFSNTTLGSSVAISNSGASEYHDYIFDDASACFVTESETDLLDAVVSSLQLCPDDSSIGEKLFRSFGNDCLELFDSCLTENKCESSVLDLGSFLPTNQQGSPSLSKAEGFINSPTNSCKSFCMSTTEDQINHKTKVHNGRKLPVLNKRGARNGNNYKQRPRDRQLIQDRVKELRGLIPNGSKCSIDTLLDRTVSHMLFLESISSHAEKLKQNSHEVKREVKSSAKPGTESSGPKTTWEQGTEQEIWPVVVEYLNQPGQILVEVLCNDYGLFLEIANIIRHLELTILKGVLESRSNELWAHFVVEVSRGFHRMHILWPLMQLLQRNYVAVPRKL</sequence>
<feature type="compositionally biased region" description="Basic and acidic residues" evidence="3">
    <location>
        <begin position="714"/>
        <end position="727"/>
    </location>
</feature>
<feature type="domain" description="BHLH" evidence="4">
    <location>
        <begin position="655"/>
        <end position="704"/>
    </location>
</feature>
<accession>A0A8J5MAN6</accession>
<dbReference type="GO" id="GO:0003700">
    <property type="term" value="F:DNA-binding transcription factor activity"/>
    <property type="evidence" value="ECO:0007669"/>
    <property type="project" value="InterPro"/>
</dbReference>
<protein>
    <recommendedName>
        <fullName evidence="4">BHLH domain-containing protein</fullName>
    </recommendedName>
</protein>
<evidence type="ECO:0000256" key="1">
    <source>
        <dbReference type="ARBA" id="ARBA00023015"/>
    </source>
</evidence>
<gene>
    <name evidence="5" type="ORF">ZIOFF_004164</name>
</gene>
<evidence type="ECO:0000256" key="3">
    <source>
        <dbReference type="SAM" id="MobiDB-lite"/>
    </source>
</evidence>
<dbReference type="InterPro" id="IPR025610">
    <property type="entry name" value="MYC/MYB_N"/>
</dbReference>
<dbReference type="PROSITE" id="PS50888">
    <property type="entry name" value="BHLH"/>
    <property type="match status" value="1"/>
</dbReference>
<organism evidence="5 6">
    <name type="scientific">Zingiber officinale</name>
    <name type="common">Ginger</name>
    <name type="synonym">Amomum zingiber</name>
    <dbReference type="NCBI Taxonomy" id="94328"/>
    <lineage>
        <taxon>Eukaryota</taxon>
        <taxon>Viridiplantae</taxon>
        <taxon>Streptophyta</taxon>
        <taxon>Embryophyta</taxon>
        <taxon>Tracheophyta</taxon>
        <taxon>Spermatophyta</taxon>
        <taxon>Magnoliopsida</taxon>
        <taxon>Liliopsida</taxon>
        <taxon>Zingiberales</taxon>
        <taxon>Zingiberaceae</taxon>
        <taxon>Zingiber</taxon>
    </lineage>
</organism>
<dbReference type="AlphaFoldDB" id="A0A8J5MAN6"/>
<dbReference type="Pfam" id="PF14215">
    <property type="entry name" value="bHLH-MYC_N"/>
    <property type="match status" value="1"/>
</dbReference>
<evidence type="ECO:0000313" key="6">
    <source>
        <dbReference type="Proteomes" id="UP000734854"/>
    </source>
</evidence>
<dbReference type="InterPro" id="IPR043561">
    <property type="entry name" value="LHW-like"/>
</dbReference>
<dbReference type="PANTHER" id="PTHR46196">
    <property type="entry name" value="TRANSCRIPTION FACTOR BHLH155-LIKE ISOFORM X1-RELATED"/>
    <property type="match status" value="1"/>
</dbReference>
<evidence type="ECO:0000313" key="5">
    <source>
        <dbReference type="EMBL" id="KAG6539012.1"/>
    </source>
</evidence>
<keyword evidence="6" id="KW-1185">Reference proteome</keyword>
<dbReference type="PANTHER" id="PTHR46196:SF3">
    <property type="entry name" value="TRANSCRIPTION FACTOR LHW-LIKE ISOFORM X1"/>
    <property type="match status" value="1"/>
</dbReference>
<dbReference type="GO" id="GO:0046983">
    <property type="term" value="F:protein dimerization activity"/>
    <property type="evidence" value="ECO:0007669"/>
    <property type="project" value="InterPro"/>
</dbReference>
<evidence type="ECO:0000256" key="2">
    <source>
        <dbReference type="ARBA" id="ARBA00023163"/>
    </source>
</evidence>
<dbReference type="EMBL" id="JACMSC010000001">
    <property type="protein sequence ID" value="KAG6539012.1"/>
    <property type="molecule type" value="Genomic_DNA"/>
</dbReference>
<comment type="caution">
    <text evidence="5">The sequence shown here is derived from an EMBL/GenBank/DDBJ whole genome shotgun (WGS) entry which is preliminary data.</text>
</comment>
<proteinExistence type="predicted"/>
<feature type="compositionally biased region" description="Polar residues" evidence="3">
    <location>
        <begin position="733"/>
        <end position="743"/>
    </location>
</feature>
<evidence type="ECO:0000259" key="4">
    <source>
        <dbReference type="PROSITE" id="PS50888"/>
    </source>
</evidence>